<dbReference type="Proteomes" id="UP000805193">
    <property type="component" value="Unassembled WGS sequence"/>
</dbReference>
<organism evidence="1 2">
    <name type="scientific">Ixodes persulcatus</name>
    <name type="common">Taiga tick</name>
    <dbReference type="NCBI Taxonomy" id="34615"/>
    <lineage>
        <taxon>Eukaryota</taxon>
        <taxon>Metazoa</taxon>
        <taxon>Ecdysozoa</taxon>
        <taxon>Arthropoda</taxon>
        <taxon>Chelicerata</taxon>
        <taxon>Arachnida</taxon>
        <taxon>Acari</taxon>
        <taxon>Parasitiformes</taxon>
        <taxon>Ixodida</taxon>
        <taxon>Ixodoidea</taxon>
        <taxon>Ixodidae</taxon>
        <taxon>Ixodinae</taxon>
        <taxon>Ixodes</taxon>
    </lineage>
</organism>
<gene>
    <name evidence="1" type="ORF">HPB47_003181</name>
</gene>
<dbReference type="EMBL" id="JABSTQ010010455">
    <property type="protein sequence ID" value="KAG0420904.1"/>
    <property type="molecule type" value="Genomic_DNA"/>
</dbReference>
<evidence type="ECO:0000313" key="1">
    <source>
        <dbReference type="EMBL" id="KAG0420904.1"/>
    </source>
</evidence>
<keyword evidence="2" id="KW-1185">Reference proteome</keyword>
<protein>
    <submittedName>
        <fullName evidence="1">Uncharacterized protein</fullName>
    </submittedName>
</protein>
<comment type="caution">
    <text evidence="1">The sequence shown here is derived from an EMBL/GenBank/DDBJ whole genome shotgun (WGS) entry which is preliminary data.</text>
</comment>
<accession>A0AC60PJ60</accession>
<name>A0AC60PJ60_IXOPE</name>
<sequence>MIRRLRTKIHYWLRTREYTSLFEKNLADLRGNDPEATLRAADFLMAALPALRTASPLRAYYTEIVCSAYAQLLNNDKTVRFKMADLLELMVYIDMRATTELLLILADEAQVKQRSGILTVLCKVLVKDACLKEFPSRRVLSLFEKHLDSNDDIIRGKALAGAQLMDFYFKASLIDVQM</sequence>
<proteinExistence type="predicted"/>
<evidence type="ECO:0000313" key="2">
    <source>
        <dbReference type="Proteomes" id="UP000805193"/>
    </source>
</evidence>
<reference evidence="1 2" key="1">
    <citation type="journal article" date="2020" name="Cell">
        <title>Large-Scale Comparative Analyses of Tick Genomes Elucidate Their Genetic Diversity and Vector Capacities.</title>
        <authorList>
            <consortium name="Tick Genome and Microbiome Consortium (TIGMIC)"/>
            <person name="Jia N."/>
            <person name="Wang J."/>
            <person name="Shi W."/>
            <person name="Du L."/>
            <person name="Sun Y."/>
            <person name="Zhan W."/>
            <person name="Jiang J.F."/>
            <person name="Wang Q."/>
            <person name="Zhang B."/>
            <person name="Ji P."/>
            <person name="Bell-Sakyi L."/>
            <person name="Cui X.M."/>
            <person name="Yuan T.T."/>
            <person name="Jiang B.G."/>
            <person name="Yang W.F."/>
            <person name="Lam T.T."/>
            <person name="Chang Q.C."/>
            <person name="Ding S.J."/>
            <person name="Wang X.J."/>
            <person name="Zhu J.G."/>
            <person name="Ruan X.D."/>
            <person name="Zhao L."/>
            <person name="Wei J.T."/>
            <person name="Ye R.Z."/>
            <person name="Que T.C."/>
            <person name="Du C.H."/>
            <person name="Zhou Y.H."/>
            <person name="Cheng J.X."/>
            <person name="Dai P.F."/>
            <person name="Guo W.B."/>
            <person name="Han X.H."/>
            <person name="Huang E.J."/>
            <person name="Li L.F."/>
            <person name="Wei W."/>
            <person name="Gao Y.C."/>
            <person name="Liu J.Z."/>
            <person name="Shao H.Z."/>
            <person name="Wang X."/>
            <person name="Wang C.C."/>
            <person name="Yang T.C."/>
            <person name="Huo Q.B."/>
            <person name="Li W."/>
            <person name="Chen H.Y."/>
            <person name="Chen S.E."/>
            <person name="Zhou L.G."/>
            <person name="Ni X.B."/>
            <person name="Tian J.H."/>
            <person name="Sheng Y."/>
            <person name="Liu T."/>
            <person name="Pan Y.S."/>
            <person name="Xia L.Y."/>
            <person name="Li J."/>
            <person name="Zhao F."/>
            <person name="Cao W.C."/>
        </authorList>
    </citation>
    <scope>NUCLEOTIDE SEQUENCE [LARGE SCALE GENOMIC DNA]</scope>
    <source>
        <strain evidence="1">Iper-2018</strain>
    </source>
</reference>